<comment type="caution">
    <text evidence="5">The sequence shown here is derived from an EMBL/GenBank/DDBJ whole genome shotgun (WGS) entry which is preliminary data.</text>
</comment>
<dbReference type="Proteomes" id="UP001141933">
    <property type="component" value="Unassembled WGS sequence"/>
</dbReference>
<sequence length="254" mass="29433">MDIRKKLSNELLNQEFIQENCSDTRLNQFRQIAAGYATTENVIAVLSDMQANTSYLYYGGIAETLGMGKRGDSKILHSIWEEEIFARIHPDDLLDKHLQELRFFQFLKGLPEGKRTDYYIDSRIRMRNAQGTYVWVRHRMYYVATHANGNVWLALCLYGFSPDSSFNCMVINSVDGTMTEWDKETCKGLLSKREKEILLLIEEGKSSKEIAETLSISVNTVNRHRQNILEKLQVDNSMQACRTARELKLLFLDR</sequence>
<dbReference type="PANTHER" id="PTHR44688:SF16">
    <property type="entry name" value="DNA-BINDING TRANSCRIPTIONAL ACTIVATOR DEVR_DOSR"/>
    <property type="match status" value="1"/>
</dbReference>
<dbReference type="Pfam" id="PF00196">
    <property type="entry name" value="GerE"/>
    <property type="match status" value="1"/>
</dbReference>
<evidence type="ECO:0000256" key="1">
    <source>
        <dbReference type="ARBA" id="ARBA00023015"/>
    </source>
</evidence>
<keyword evidence="6" id="KW-1185">Reference proteome</keyword>
<dbReference type="PROSITE" id="PS00622">
    <property type="entry name" value="HTH_LUXR_1"/>
    <property type="match status" value="1"/>
</dbReference>
<dbReference type="PROSITE" id="PS50043">
    <property type="entry name" value="HTH_LUXR_2"/>
    <property type="match status" value="1"/>
</dbReference>
<dbReference type="InterPro" id="IPR036388">
    <property type="entry name" value="WH-like_DNA-bd_sf"/>
</dbReference>
<evidence type="ECO:0000256" key="2">
    <source>
        <dbReference type="ARBA" id="ARBA00023125"/>
    </source>
</evidence>
<dbReference type="CDD" id="cd06170">
    <property type="entry name" value="LuxR_C_like"/>
    <property type="match status" value="1"/>
</dbReference>
<evidence type="ECO:0000259" key="4">
    <source>
        <dbReference type="PROSITE" id="PS50043"/>
    </source>
</evidence>
<feature type="domain" description="HTH luxR-type" evidence="4">
    <location>
        <begin position="183"/>
        <end position="248"/>
    </location>
</feature>
<dbReference type="PANTHER" id="PTHR44688">
    <property type="entry name" value="DNA-BINDING TRANSCRIPTIONAL ACTIVATOR DEVR_DOSR"/>
    <property type="match status" value="1"/>
</dbReference>
<accession>A0ABT4PGT5</accession>
<dbReference type="PRINTS" id="PR00038">
    <property type="entry name" value="HTHLUXR"/>
</dbReference>
<organism evidence="5 6">
    <name type="scientific">Phocaeicola acetigenes</name>
    <dbReference type="NCBI Taxonomy" id="3016083"/>
    <lineage>
        <taxon>Bacteria</taxon>
        <taxon>Pseudomonadati</taxon>
        <taxon>Bacteroidota</taxon>
        <taxon>Bacteroidia</taxon>
        <taxon>Bacteroidales</taxon>
        <taxon>Bacteroidaceae</taxon>
        <taxon>Phocaeicola</taxon>
    </lineage>
</organism>
<evidence type="ECO:0000256" key="3">
    <source>
        <dbReference type="ARBA" id="ARBA00023163"/>
    </source>
</evidence>
<evidence type="ECO:0000313" key="6">
    <source>
        <dbReference type="Proteomes" id="UP001141933"/>
    </source>
</evidence>
<protein>
    <submittedName>
        <fullName evidence="5">LuxR C-terminal-related transcriptional regulator</fullName>
    </submittedName>
</protein>
<name>A0ABT4PGT5_9BACT</name>
<dbReference type="Gene3D" id="1.10.10.10">
    <property type="entry name" value="Winged helix-like DNA-binding domain superfamily/Winged helix DNA-binding domain"/>
    <property type="match status" value="1"/>
</dbReference>
<dbReference type="InterPro" id="IPR000792">
    <property type="entry name" value="Tscrpt_reg_LuxR_C"/>
</dbReference>
<dbReference type="SUPFAM" id="SSF46894">
    <property type="entry name" value="C-terminal effector domain of the bipartite response regulators"/>
    <property type="match status" value="1"/>
</dbReference>
<dbReference type="InterPro" id="IPR016032">
    <property type="entry name" value="Sig_transdc_resp-reg_C-effctor"/>
</dbReference>
<reference evidence="5" key="1">
    <citation type="submission" date="2022-12" db="EMBL/GenBank/DDBJ databases">
        <title>Phocaeicola acetigenes sp. nov., isolated feces from a healthy human.</title>
        <authorList>
            <person name="Do H."/>
            <person name="Ha Y.B."/>
            <person name="Kim J.-S."/>
            <person name="Suh M.K."/>
            <person name="Kim H.S."/>
            <person name="Lee J.-S."/>
        </authorList>
    </citation>
    <scope>NUCLEOTIDE SEQUENCE</scope>
    <source>
        <strain evidence="5">KGMB11183</strain>
    </source>
</reference>
<keyword evidence="1" id="KW-0805">Transcription regulation</keyword>
<keyword evidence="3" id="KW-0804">Transcription</keyword>
<keyword evidence="2" id="KW-0238">DNA-binding</keyword>
<dbReference type="EMBL" id="JAPZVM010000003">
    <property type="protein sequence ID" value="MCZ8372259.1"/>
    <property type="molecule type" value="Genomic_DNA"/>
</dbReference>
<dbReference type="SMART" id="SM00421">
    <property type="entry name" value="HTH_LUXR"/>
    <property type="match status" value="1"/>
</dbReference>
<dbReference type="RefSeq" id="WP_269877425.1">
    <property type="nucleotide sequence ID" value="NZ_JAPZVM010000003.1"/>
</dbReference>
<proteinExistence type="predicted"/>
<dbReference type="Gene3D" id="3.30.450.20">
    <property type="entry name" value="PAS domain"/>
    <property type="match status" value="1"/>
</dbReference>
<evidence type="ECO:0000313" key="5">
    <source>
        <dbReference type="EMBL" id="MCZ8372259.1"/>
    </source>
</evidence>
<gene>
    <name evidence="5" type="ORF">O6P32_05990</name>
</gene>